<protein>
    <submittedName>
        <fullName evidence="1">Uncharacterized protein</fullName>
    </submittedName>
</protein>
<keyword evidence="2" id="KW-1185">Reference proteome</keyword>
<proteinExistence type="predicted"/>
<comment type="caution">
    <text evidence="1">The sequence shown here is derived from an EMBL/GenBank/DDBJ whole genome shotgun (WGS) entry which is preliminary data.</text>
</comment>
<reference evidence="1 2" key="1">
    <citation type="submission" date="2023-02" db="EMBL/GenBank/DDBJ databases">
        <title>LHISI_Scaffold_Assembly.</title>
        <authorList>
            <person name="Stuart O.P."/>
            <person name="Cleave R."/>
            <person name="Magrath M.J.L."/>
            <person name="Mikheyev A.S."/>
        </authorList>
    </citation>
    <scope>NUCLEOTIDE SEQUENCE [LARGE SCALE GENOMIC DNA]</scope>
    <source>
        <strain evidence="1">Daus_M_001</strain>
        <tissue evidence="1">Leg muscle</tissue>
    </source>
</reference>
<organism evidence="1 2">
    <name type="scientific">Dryococelus australis</name>
    <dbReference type="NCBI Taxonomy" id="614101"/>
    <lineage>
        <taxon>Eukaryota</taxon>
        <taxon>Metazoa</taxon>
        <taxon>Ecdysozoa</taxon>
        <taxon>Arthropoda</taxon>
        <taxon>Hexapoda</taxon>
        <taxon>Insecta</taxon>
        <taxon>Pterygota</taxon>
        <taxon>Neoptera</taxon>
        <taxon>Polyneoptera</taxon>
        <taxon>Phasmatodea</taxon>
        <taxon>Verophasmatodea</taxon>
        <taxon>Anareolatae</taxon>
        <taxon>Phasmatidae</taxon>
        <taxon>Eurycanthinae</taxon>
        <taxon>Dryococelus</taxon>
    </lineage>
</organism>
<gene>
    <name evidence="1" type="ORF">PR048_012326</name>
</gene>
<evidence type="ECO:0000313" key="1">
    <source>
        <dbReference type="EMBL" id="KAJ8886117.1"/>
    </source>
</evidence>
<sequence length="94" mass="10841">MLDRDYLAEECVEEGGWIPKQPQRCFNLVRNVRQVKPTTEAYSSGDTFIQYFDGPGNVPFQDRLVSKVVFALNCTFVVQCKANVLWYQVNKHHG</sequence>
<accession>A0ABQ9HPE5</accession>
<dbReference type="Proteomes" id="UP001159363">
    <property type="component" value="Chromosome X"/>
</dbReference>
<name>A0ABQ9HPE5_9NEOP</name>
<dbReference type="EMBL" id="JARBHB010000004">
    <property type="protein sequence ID" value="KAJ8886117.1"/>
    <property type="molecule type" value="Genomic_DNA"/>
</dbReference>
<evidence type="ECO:0000313" key="2">
    <source>
        <dbReference type="Proteomes" id="UP001159363"/>
    </source>
</evidence>